<accession>A0AA37TVG5</accession>
<reference evidence="1 2" key="1">
    <citation type="journal article" date="2014" name="Int. J. Syst. Evol. Microbiol.">
        <title>Complete genome sequence of Corynebacterium casei LMG S-19264T (=DSM 44701T), isolated from a smear-ripened cheese.</title>
        <authorList>
            <consortium name="US DOE Joint Genome Institute (JGI-PGF)"/>
            <person name="Walter F."/>
            <person name="Albersmeier A."/>
            <person name="Kalinowski J."/>
            <person name="Ruckert C."/>
        </authorList>
    </citation>
    <scope>NUCLEOTIDE SEQUENCE [LARGE SCALE GENOMIC DNA]</scope>
    <source>
        <strain evidence="1 2">NBRC 111766</strain>
    </source>
</reference>
<protein>
    <submittedName>
        <fullName evidence="1">Uncharacterized protein</fullName>
    </submittedName>
</protein>
<proteinExistence type="predicted"/>
<dbReference type="Proteomes" id="UP001157355">
    <property type="component" value="Unassembled WGS sequence"/>
</dbReference>
<dbReference type="EMBL" id="BSPP01000005">
    <property type="protein sequence ID" value="GLS86513.1"/>
    <property type="molecule type" value="Genomic_DNA"/>
</dbReference>
<evidence type="ECO:0000313" key="2">
    <source>
        <dbReference type="Proteomes" id="UP001157355"/>
    </source>
</evidence>
<organism evidence="1 2">
    <name type="scientific">Cypionkella aquatica</name>
    <dbReference type="NCBI Taxonomy" id="1756042"/>
    <lineage>
        <taxon>Bacteria</taxon>
        <taxon>Pseudomonadati</taxon>
        <taxon>Pseudomonadota</taxon>
        <taxon>Alphaproteobacteria</taxon>
        <taxon>Rhodobacterales</taxon>
        <taxon>Paracoccaceae</taxon>
        <taxon>Cypionkella</taxon>
    </lineage>
</organism>
<dbReference type="RefSeq" id="WP_284324734.1">
    <property type="nucleotide sequence ID" value="NZ_BSPP01000005.1"/>
</dbReference>
<comment type="caution">
    <text evidence="1">The sequence shown here is derived from an EMBL/GenBank/DDBJ whole genome shotgun (WGS) entry which is preliminary data.</text>
</comment>
<gene>
    <name evidence="1" type="ORF">GCM10010873_14870</name>
</gene>
<evidence type="ECO:0000313" key="1">
    <source>
        <dbReference type="EMBL" id="GLS86513.1"/>
    </source>
</evidence>
<keyword evidence="2" id="KW-1185">Reference proteome</keyword>
<dbReference type="AlphaFoldDB" id="A0AA37TVG5"/>
<sequence>MFTFKDGVICGADLGGGIYDGILEYSPINSELSGNITFSLKGGGTTITGAYTDLPVSYDTFVRLKTPVDFPPFHSLETLSGPVNVRFEKVRSL</sequence>
<name>A0AA37TVG5_9RHOB</name>